<protein>
    <submittedName>
        <fullName evidence="1">Uncharacterized protein</fullName>
    </submittedName>
</protein>
<reference evidence="1 2" key="1">
    <citation type="journal article" date="2018" name="Mol. Biol. Evol.">
        <title>Broad Genomic Sampling Reveals a Smut Pathogenic Ancestry of the Fungal Clade Ustilaginomycotina.</title>
        <authorList>
            <person name="Kijpornyongpan T."/>
            <person name="Mondo S.J."/>
            <person name="Barry K."/>
            <person name="Sandor L."/>
            <person name="Lee J."/>
            <person name="Lipzen A."/>
            <person name="Pangilinan J."/>
            <person name="LaButti K."/>
            <person name="Hainaut M."/>
            <person name="Henrissat B."/>
            <person name="Grigoriev I.V."/>
            <person name="Spatafora J.W."/>
            <person name="Aime M.C."/>
        </authorList>
    </citation>
    <scope>NUCLEOTIDE SEQUENCE [LARGE SCALE GENOMIC DNA]</scope>
    <source>
        <strain evidence="1 2">SA 807</strain>
    </source>
</reference>
<organism evidence="1 2">
    <name type="scientific">Violaceomyces palustris</name>
    <dbReference type="NCBI Taxonomy" id="1673888"/>
    <lineage>
        <taxon>Eukaryota</taxon>
        <taxon>Fungi</taxon>
        <taxon>Dikarya</taxon>
        <taxon>Basidiomycota</taxon>
        <taxon>Ustilaginomycotina</taxon>
        <taxon>Ustilaginomycetes</taxon>
        <taxon>Violaceomycetales</taxon>
        <taxon>Violaceomycetaceae</taxon>
        <taxon>Violaceomyces</taxon>
    </lineage>
</organism>
<keyword evidence="2" id="KW-1185">Reference proteome</keyword>
<evidence type="ECO:0000313" key="1">
    <source>
        <dbReference type="EMBL" id="PWN47158.1"/>
    </source>
</evidence>
<sequence>MKRTFTLLGLLSATVSLMAFSPVEVTGMGESRGMHKVYLKRKVQATESAVPTTGVPLFIPKVGGQIEEVNYLGSGNGGSLVYQVLQTNAKGETATATLVEGPTGAEILGAQVTARISGTTTALWAGASCGFSKGIGSEGYCKYFENVPGQGTSFYDDGATRITAITTITPTPSAAASSKTATASEMTVQTDPAVIAKQGNSKLSNGSSDSLRGAMSLGAISIIAVTAGAALIVAV</sequence>
<dbReference type="EMBL" id="KZ820522">
    <property type="protein sequence ID" value="PWN47158.1"/>
    <property type="molecule type" value="Genomic_DNA"/>
</dbReference>
<gene>
    <name evidence="1" type="ORF">IE53DRAFT_265946</name>
</gene>
<proteinExistence type="predicted"/>
<accession>A0ACD0NMX6</accession>
<evidence type="ECO:0000313" key="2">
    <source>
        <dbReference type="Proteomes" id="UP000245626"/>
    </source>
</evidence>
<dbReference type="Proteomes" id="UP000245626">
    <property type="component" value="Unassembled WGS sequence"/>
</dbReference>
<name>A0ACD0NMX6_9BASI</name>